<proteinExistence type="predicted"/>
<protein>
    <submittedName>
        <fullName evidence="1">Uncharacterized protein</fullName>
    </submittedName>
</protein>
<reference evidence="1" key="1">
    <citation type="submission" date="2022-10" db="EMBL/GenBank/DDBJ databases">
        <title>Genome Sequence of Xylaria curta.</title>
        <authorList>
            <person name="Buettner E."/>
        </authorList>
    </citation>
    <scope>NUCLEOTIDE SEQUENCE</scope>
    <source>
        <strain evidence="1">Babe10</strain>
    </source>
</reference>
<dbReference type="EMBL" id="JAPDGR010002059">
    <property type="protein sequence ID" value="KAJ2977892.1"/>
    <property type="molecule type" value="Genomic_DNA"/>
</dbReference>
<sequence length="109" mass="11731">MIDEYILAGLATVVEIYVAIVGACLPTLMPVYYQLRYGSIPSGDVGAPPIELFSGERPRPFDVDFVVDSVDAKNLDNKSGSEPEDEGQLVEHEEVEALELCPATASSEA</sequence>
<keyword evidence="2" id="KW-1185">Reference proteome</keyword>
<evidence type="ECO:0000313" key="2">
    <source>
        <dbReference type="Proteomes" id="UP001143856"/>
    </source>
</evidence>
<name>A0ACC1NF34_9PEZI</name>
<comment type="caution">
    <text evidence="1">The sequence shown here is derived from an EMBL/GenBank/DDBJ whole genome shotgun (WGS) entry which is preliminary data.</text>
</comment>
<evidence type="ECO:0000313" key="1">
    <source>
        <dbReference type="EMBL" id="KAJ2977892.1"/>
    </source>
</evidence>
<accession>A0ACC1NF34</accession>
<organism evidence="1 2">
    <name type="scientific">Xylaria curta</name>
    <dbReference type="NCBI Taxonomy" id="42375"/>
    <lineage>
        <taxon>Eukaryota</taxon>
        <taxon>Fungi</taxon>
        <taxon>Dikarya</taxon>
        <taxon>Ascomycota</taxon>
        <taxon>Pezizomycotina</taxon>
        <taxon>Sordariomycetes</taxon>
        <taxon>Xylariomycetidae</taxon>
        <taxon>Xylariales</taxon>
        <taxon>Xylariaceae</taxon>
        <taxon>Xylaria</taxon>
    </lineage>
</organism>
<gene>
    <name evidence="1" type="ORF">NUW58_g7669</name>
</gene>
<dbReference type="Proteomes" id="UP001143856">
    <property type="component" value="Unassembled WGS sequence"/>
</dbReference>